<accession>A0ABN1SUJ0</accession>
<dbReference type="EMBL" id="BAAAHU010000004">
    <property type="protein sequence ID" value="GAA1004852.1"/>
    <property type="molecule type" value="Genomic_DNA"/>
</dbReference>
<organism evidence="3 4">
    <name type="scientific">Streptomyces thermogriseus</name>
    <dbReference type="NCBI Taxonomy" id="75292"/>
    <lineage>
        <taxon>Bacteria</taxon>
        <taxon>Bacillati</taxon>
        <taxon>Actinomycetota</taxon>
        <taxon>Actinomycetes</taxon>
        <taxon>Kitasatosporales</taxon>
        <taxon>Streptomycetaceae</taxon>
        <taxon>Streptomyces</taxon>
    </lineage>
</organism>
<protein>
    <recommendedName>
        <fullName evidence="2">PASTA domain-containing protein</fullName>
    </recommendedName>
</protein>
<sequence>MCTTAHKNVTDGSRLSRKETRCFRAAPPPVTLPVPLGVTSVRTTPKTPEVRVPRLVGLMAVDARETARARGLFLNAPDRPDFHLTVVDYVVRQYPQPGTEVPRDSMVHVWFDFPPGDGGGGVREPRVPKPPLGGLQRALDEPGDPYAATPV</sequence>
<name>A0ABN1SUJ0_9ACTN</name>
<feature type="domain" description="PASTA" evidence="2">
    <location>
        <begin position="46"/>
        <end position="113"/>
    </location>
</feature>
<evidence type="ECO:0000313" key="3">
    <source>
        <dbReference type="EMBL" id="GAA1004852.1"/>
    </source>
</evidence>
<reference evidence="3 4" key="1">
    <citation type="journal article" date="2019" name="Int. J. Syst. Evol. Microbiol.">
        <title>The Global Catalogue of Microorganisms (GCM) 10K type strain sequencing project: providing services to taxonomists for standard genome sequencing and annotation.</title>
        <authorList>
            <consortium name="The Broad Institute Genomics Platform"/>
            <consortium name="The Broad Institute Genome Sequencing Center for Infectious Disease"/>
            <person name="Wu L."/>
            <person name="Ma J."/>
        </authorList>
    </citation>
    <scope>NUCLEOTIDE SEQUENCE [LARGE SCALE GENOMIC DNA]</scope>
    <source>
        <strain evidence="3 4">JCM 11269</strain>
    </source>
</reference>
<proteinExistence type="predicted"/>
<comment type="caution">
    <text evidence="3">The sequence shown here is derived from an EMBL/GenBank/DDBJ whole genome shotgun (WGS) entry which is preliminary data.</text>
</comment>
<evidence type="ECO:0000259" key="2">
    <source>
        <dbReference type="PROSITE" id="PS51178"/>
    </source>
</evidence>
<evidence type="ECO:0000313" key="4">
    <source>
        <dbReference type="Proteomes" id="UP001501072"/>
    </source>
</evidence>
<gene>
    <name evidence="3" type="ORF">GCM10009564_08100</name>
</gene>
<dbReference type="Proteomes" id="UP001501072">
    <property type="component" value="Unassembled WGS sequence"/>
</dbReference>
<dbReference type="Pfam" id="PF03793">
    <property type="entry name" value="PASTA"/>
    <property type="match status" value="1"/>
</dbReference>
<evidence type="ECO:0000256" key="1">
    <source>
        <dbReference type="SAM" id="MobiDB-lite"/>
    </source>
</evidence>
<dbReference type="CDD" id="cd06577">
    <property type="entry name" value="PASTA_pknB"/>
    <property type="match status" value="1"/>
</dbReference>
<dbReference type="Gene3D" id="3.30.10.20">
    <property type="match status" value="1"/>
</dbReference>
<dbReference type="InterPro" id="IPR005543">
    <property type="entry name" value="PASTA_dom"/>
</dbReference>
<dbReference type="PROSITE" id="PS51178">
    <property type="entry name" value="PASTA"/>
    <property type="match status" value="1"/>
</dbReference>
<keyword evidence="4" id="KW-1185">Reference proteome</keyword>
<feature type="region of interest" description="Disordered" evidence="1">
    <location>
        <begin position="115"/>
        <end position="151"/>
    </location>
</feature>